<dbReference type="Pfam" id="PF02518">
    <property type="entry name" value="HATPase_c"/>
    <property type="match status" value="1"/>
</dbReference>
<dbReference type="PROSITE" id="PS50109">
    <property type="entry name" value="HIS_KIN"/>
    <property type="match status" value="1"/>
</dbReference>
<dbReference type="SMART" id="SM00387">
    <property type="entry name" value="HATPase_c"/>
    <property type="match status" value="1"/>
</dbReference>
<protein>
    <recommendedName>
        <fullName evidence="3">Stage 0 sporulation protein A homolog</fullName>
        <ecNumber evidence="2">2.7.13.3</ecNumber>
    </recommendedName>
</protein>
<keyword evidence="9" id="KW-0902">Two-component regulatory system</keyword>
<evidence type="ECO:0000256" key="7">
    <source>
        <dbReference type="ARBA" id="ARBA00022777"/>
    </source>
</evidence>
<dbReference type="CDD" id="cd00156">
    <property type="entry name" value="REC"/>
    <property type="match status" value="1"/>
</dbReference>
<dbReference type="AlphaFoldDB" id="A0A386H067"/>
<dbReference type="Gene3D" id="3.30.565.10">
    <property type="entry name" value="Histidine kinase-like ATPase, C-terminal domain"/>
    <property type="match status" value="1"/>
</dbReference>
<keyword evidence="8" id="KW-0067">ATP-binding</keyword>
<dbReference type="GO" id="GO:0005524">
    <property type="term" value="F:ATP binding"/>
    <property type="evidence" value="ECO:0007669"/>
    <property type="project" value="UniProtKB-KW"/>
</dbReference>
<dbReference type="InterPro" id="IPR001789">
    <property type="entry name" value="Sig_transdc_resp-reg_receiver"/>
</dbReference>
<dbReference type="Gene3D" id="3.40.50.2300">
    <property type="match status" value="1"/>
</dbReference>
<dbReference type="PROSITE" id="PS50110">
    <property type="entry name" value="RESPONSE_REGULATORY"/>
    <property type="match status" value="1"/>
</dbReference>
<dbReference type="InterPro" id="IPR003594">
    <property type="entry name" value="HATPase_dom"/>
</dbReference>
<dbReference type="EMBL" id="CP032416">
    <property type="protein sequence ID" value="AYD39057.1"/>
    <property type="molecule type" value="Genomic_DNA"/>
</dbReference>
<dbReference type="SMART" id="SM00448">
    <property type="entry name" value="REC"/>
    <property type="match status" value="1"/>
</dbReference>
<dbReference type="Gene3D" id="1.10.287.130">
    <property type="match status" value="1"/>
</dbReference>
<keyword evidence="6" id="KW-0547">Nucleotide-binding</keyword>
<evidence type="ECO:0000256" key="3">
    <source>
        <dbReference type="ARBA" id="ARBA00018672"/>
    </source>
</evidence>
<evidence type="ECO:0000256" key="4">
    <source>
        <dbReference type="ARBA" id="ARBA00022553"/>
    </source>
</evidence>
<dbReference type="InterPro" id="IPR036890">
    <property type="entry name" value="HATPase_C_sf"/>
</dbReference>
<dbReference type="InterPro" id="IPR004358">
    <property type="entry name" value="Sig_transdc_His_kin-like_C"/>
</dbReference>
<name>A0A386H067_9CLOT</name>
<dbReference type="Proteomes" id="UP000266301">
    <property type="component" value="Chromosome"/>
</dbReference>
<dbReference type="SUPFAM" id="SSF47384">
    <property type="entry name" value="Homodimeric domain of signal transducing histidine kinase"/>
    <property type="match status" value="1"/>
</dbReference>
<proteinExistence type="predicted"/>
<dbReference type="CDD" id="cd00082">
    <property type="entry name" value="HisKA"/>
    <property type="match status" value="1"/>
</dbReference>
<evidence type="ECO:0000256" key="5">
    <source>
        <dbReference type="ARBA" id="ARBA00022679"/>
    </source>
</evidence>
<dbReference type="EC" id="2.7.13.3" evidence="2"/>
<dbReference type="GO" id="GO:0000155">
    <property type="term" value="F:phosphorelay sensor kinase activity"/>
    <property type="evidence" value="ECO:0007669"/>
    <property type="project" value="InterPro"/>
</dbReference>
<dbReference type="PANTHER" id="PTHR43065:SF46">
    <property type="entry name" value="C4-DICARBOXYLATE TRANSPORT SENSOR PROTEIN DCTB"/>
    <property type="match status" value="1"/>
</dbReference>
<evidence type="ECO:0000256" key="11">
    <source>
        <dbReference type="PROSITE-ProRule" id="PRU00169"/>
    </source>
</evidence>
<evidence type="ECO:0000259" key="13">
    <source>
        <dbReference type="PROSITE" id="PS50110"/>
    </source>
</evidence>
<dbReference type="PRINTS" id="PR00344">
    <property type="entry name" value="BCTRLSENSOR"/>
</dbReference>
<dbReference type="SUPFAM" id="SSF52172">
    <property type="entry name" value="CheY-like"/>
    <property type="match status" value="1"/>
</dbReference>
<gene>
    <name evidence="14" type="ORF">D4Z93_00080</name>
</gene>
<evidence type="ECO:0000256" key="9">
    <source>
        <dbReference type="ARBA" id="ARBA00023012"/>
    </source>
</evidence>
<evidence type="ECO:0000313" key="14">
    <source>
        <dbReference type="EMBL" id="AYD39057.1"/>
    </source>
</evidence>
<accession>A0A386H067</accession>
<dbReference type="OrthoDB" id="9784397at2"/>
<evidence type="ECO:0000256" key="2">
    <source>
        <dbReference type="ARBA" id="ARBA00012438"/>
    </source>
</evidence>
<evidence type="ECO:0000256" key="10">
    <source>
        <dbReference type="ARBA" id="ARBA00024867"/>
    </source>
</evidence>
<evidence type="ECO:0000259" key="12">
    <source>
        <dbReference type="PROSITE" id="PS50109"/>
    </source>
</evidence>
<dbReference type="Pfam" id="PF00072">
    <property type="entry name" value="Response_reg"/>
    <property type="match status" value="1"/>
</dbReference>
<dbReference type="SUPFAM" id="SSF55874">
    <property type="entry name" value="ATPase domain of HSP90 chaperone/DNA topoisomerase II/histidine kinase"/>
    <property type="match status" value="1"/>
</dbReference>
<keyword evidence="4 11" id="KW-0597">Phosphoprotein</keyword>
<keyword evidence="7" id="KW-0418">Kinase</keyword>
<comment type="catalytic activity">
    <reaction evidence="1">
        <text>ATP + protein L-histidine = ADP + protein N-phospho-L-histidine.</text>
        <dbReference type="EC" id="2.7.13.3"/>
    </reaction>
</comment>
<dbReference type="KEGG" id="cfer:D4Z93_00080"/>
<evidence type="ECO:0000313" key="15">
    <source>
        <dbReference type="Proteomes" id="UP000266301"/>
    </source>
</evidence>
<organism evidence="14 15">
    <name type="scientific">Clostridium fermenticellae</name>
    <dbReference type="NCBI Taxonomy" id="2068654"/>
    <lineage>
        <taxon>Bacteria</taxon>
        <taxon>Bacillati</taxon>
        <taxon>Bacillota</taxon>
        <taxon>Clostridia</taxon>
        <taxon>Eubacteriales</taxon>
        <taxon>Clostridiaceae</taxon>
        <taxon>Clostridium</taxon>
    </lineage>
</organism>
<dbReference type="InterPro" id="IPR003661">
    <property type="entry name" value="HisK_dim/P_dom"/>
</dbReference>
<dbReference type="PANTHER" id="PTHR43065">
    <property type="entry name" value="SENSOR HISTIDINE KINASE"/>
    <property type="match status" value="1"/>
</dbReference>
<evidence type="ECO:0000256" key="8">
    <source>
        <dbReference type="ARBA" id="ARBA00022840"/>
    </source>
</evidence>
<dbReference type="InterPro" id="IPR005467">
    <property type="entry name" value="His_kinase_dom"/>
</dbReference>
<dbReference type="InterPro" id="IPR036097">
    <property type="entry name" value="HisK_dim/P_sf"/>
</dbReference>
<keyword evidence="15" id="KW-1185">Reference proteome</keyword>
<reference evidence="14 15" key="1">
    <citation type="journal article" date="2019" name="Int. J. Syst. Evol. Microbiol.">
        <title>Clostridium fermenticellae sp. nov., isolated from the mud in a fermentation cellar for the production of the Chinese liquor, baijiu.</title>
        <authorList>
            <person name="Xu P.X."/>
            <person name="Chai L.J."/>
            <person name="Qiu T."/>
            <person name="Zhang X.J."/>
            <person name="Lu Z.M."/>
            <person name="Xiao C."/>
            <person name="Wang S.T."/>
            <person name="Shen C.H."/>
            <person name="Shi J.S."/>
            <person name="Xu Z.H."/>
        </authorList>
    </citation>
    <scope>NUCLEOTIDE SEQUENCE [LARGE SCALE GENOMIC DNA]</scope>
    <source>
        <strain evidence="14 15">JN500901</strain>
    </source>
</reference>
<feature type="domain" description="Response regulatory" evidence="13">
    <location>
        <begin position="624"/>
        <end position="737"/>
    </location>
</feature>
<feature type="domain" description="Histidine kinase" evidence="12">
    <location>
        <begin position="392"/>
        <end position="605"/>
    </location>
</feature>
<sequence length="740" mass="86196">MIYRLVRYNMESIYNKLFIKNKCKKLLCIETKKFNTRKYIPKIIRNSILKNLLDNKKVVIFTDSILHRKILDIYINKKNTFLTRCFENKNLNIEYYDVVDFTVNPIQFLHMLNMIAKTKEELCVIWDFKSISKRFSKLSEIKKCIEDIFSYSNKNVCNIIYIYNIVYNFKDIRKFLNNFDDVVIEYMKSQILCSCNDNIDSTVTLLKYGEELSCRDNAIFSFNNMFDKIPKGIKMDKFTCFIVNELVNICDVDFCIIHTLNDNGNDIFKLDNFTGIINEYKIYLTESIERTDFKDYLLMNNDSCIDKSLKGCLEKIGVQSCAAIHVKYFDTIDGIIYVGRYHNYISEFDFRYIKDICKASFCIIQYKYMNFNLKSRLMENERLKLMGEIGLGVAHDINNILTPIIGCTQLLKDKIDDKNLLKQLKIIEICAYDGMNITNKVKKIAKQYNKSKSEIFSIDDLILDAVELTKSKWLMESAANGIKIVVVTKLNSKAKIKGNATEIREVFINIIRNCVDAMPYGGTINIISKCIKEKVRLYVKDDGIGMSKSEMEKIFEPFFTTKGNKGSGLGLSVSNDIIKEHNGMIRVFSKKNIGTMFEIELPISKEVIKHDDNLYDKRISFNGNILIIDDRQEIRNVISNMLKSMISDCKVKNCGCENIEQEIARRRYDVVICDFSMPSINGLQVANMVKKMYDDSYFCLMTGWVGEFSKEKLNKVDFILNKPINKSDIVKLFMDYKEFR</sequence>
<comment type="function">
    <text evidence="10">May play the central regulatory role in sporulation. It may be an element of the effector pathway responsible for the activation of sporulation genes in response to nutritional stress. Spo0A may act in concert with spo0H (a sigma factor) to control the expression of some genes that are critical to the sporulation process.</text>
</comment>
<evidence type="ECO:0000256" key="6">
    <source>
        <dbReference type="ARBA" id="ARBA00022741"/>
    </source>
</evidence>
<keyword evidence="5" id="KW-0808">Transferase</keyword>
<dbReference type="InterPro" id="IPR011006">
    <property type="entry name" value="CheY-like_superfamily"/>
</dbReference>
<dbReference type="CDD" id="cd00075">
    <property type="entry name" value="HATPase"/>
    <property type="match status" value="1"/>
</dbReference>
<feature type="modified residue" description="4-aspartylphosphate" evidence="11">
    <location>
        <position position="674"/>
    </location>
</feature>
<evidence type="ECO:0000256" key="1">
    <source>
        <dbReference type="ARBA" id="ARBA00000085"/>
    </source>
</evidence>